<dbReference type="GO" id="GO:0055087">
    <property type="term" value="C:Ski complex"/>
    <property type="evidence" value="ECO:0007669"/>
    <property type="project" value="TreeGrafter"/>
</dbReference>
<sequence>MEKNKDDDYGEEEDSEYVLLDLEAVRAQIDIPPNAPYTRSHCTRAVYTAPVKTISNQKYRDFCGKFDVGLLIGDVSLRPEASCLIMTTELLRSMLYRGADIIRDIEWVKVLGLLFVALLYIVVSLLFLLNALVSSFL</sequence>
<dbReference type="InterPro" id="IPR050699">
    <property type="entry name" value="RNA-DNA_Helicase"/>
</dbReference>
<keyword evidence="5" id="KW-0472">Membrane</keyword>
<dbReference type="PANTHER" id="PTHR12131:SF24">
    <property type="entry name" value="DEXH-BOX ATP-DEPENDENT RNA HELICASE DEXH11"/>
    <property type="match status" value="1"/>
</dbReference>
<evidence type="ECO:0000313" key="6">
    <source>
        <dbReference type="EMBL" id="TYH50908.1"/>
    </source>
</evidence>
<dbReference type="GO" id="GO:0004386">
    <property type="term" value="F:helicase activity"/>
    <property type="evidence" value="ECO:0007669"/>
    <property type="project" value="UniProtKB-KW"/>
</dbReference>
<feature type="transmembrane region" description="Helical" evidence="5">
    <location>
        <begin position="110"/>
        <end position="133"/>
    </location>
</feature>
<keyword evidence="4" id="KW-0067">ATP-binding</keyword>
<dbReference type="GO" id="GO:0005524">
    <property type="term" value="F:ATP binding"/>
    <property type="evidence" value="ECO:0007669"/>
    <property type="project" value="UniProtKB-KW"/>
</dbReference>
<evidence type="ECO:0000313" key="7">
    <source>
        <dbReference type="Proteomes" id="UP000322667"/>
    </source>
</evidence>
<dbReference type="AlphaFoldDB" id="A0A5D2J7Q6"/>
<dbReference type="EMBL" id="CM017632">
    <property type="protein sequence ID" value="TYH50908.1"/>
    <property type="molecule type" value="Genomic_DNA"/>
</dbReference>
<keyword evidence="2" id="KW-0378">Hydrolase</keyword>
<keyword evidence="7" id="KW-1185">Reference proteome</keyword>
<proteinExistence type="predicted"/>
<protein>
    <submittedName>
        <fullName evidence="6">Uncharacterized protein</fullName>
    </submittedName>
</protein>
<evidence type="ECO:0000256" key="2">
    <source>
        <dbReference type="ARBA" id="ARBA00022801"/>
    </source>
</evidence>
<keyword evidence="3" id="KW-0347">Helicase</keyword>
<evidence type="ECO:0000256" key="1">
    <source>
        <dbReference type="ARBA" id="ARBA00022741"/>
    </source>
</evidence>
<reference evidence="6 7" key="1">
    <citation type="submission" date="2019-07" db="EMBL/GenBank/DDBJ databases">
        <title>WGS assembly of Gossypium tomentosum.</title>
        <authorList>
            <person name="Chen Z.J."/>
            <person name="Sreedasyam A."/>
            <person name="Ando A."/>
            <person name="Song Q."/>
            <person name="De L."/>
            <person name="Hulse-Kemp A."/>
            <person name="Ding M."/>
            <person name="Ye W."/>
            <person name="Kirkbride R."/>
            <person name="Jenkins J."/>
            <person name="Plott C."/>
            <person name="Lovell J."/>
            <person name="Lin Y.-M."/>
            <person name="Vaughn R."/>
            <person name="Liu B."/>
            <person name="Li W."/>
            <person name="Simpson S."/>
            <person name="Scheffler B."/>
            <person name="Saski C."/>
            <person name="Grover C."/>
            <person name="Hu G."/>
            <person name="Conover J."/>
            <person name="Carlson J."/>
            <person name="Shu S."/>
            <person name="Boston L."/>
            <person name="Williams M."/>
            <person name="Peterson D."/>
            <person name="Mcgee K."/>
            <person name="Jones D."/>
            <person name="Wendel J."/>
            <person name="Stelly D."/>
            <person name="Grimwood J."/>
            <person name="Schmutz J."/>
        </authorList>
    </citation>
    <scope>NUCLEOTIDE SEQUENCE [LARGE SCALE GENOMIC DNA]</scope>
    <source>
        <strain evidence="6">7179.01</strain>
    </source>
</reference>
<evidence type="ECO:0000256" key="3">
    <source>
        <dbReference type="ARBA" id="ARBA00022806"/>
    </source>
</evidence>
<dbReference type="GO" id="GO:0070478">
    <property type="term" value="P:nuclear-transcribed mRNA catabolic process, 3'-5' exonucleolytic nonsense-mediated decay"/>
    <property type="evidence" value="ECO:0007669"/>
    <property type="project" value="TreeGrafter"/>
</dbReference>
<organism evidence="6 7">
    <name type="scientific">Gossypium tomentosum</name>
    <name type="common">Hawaiian cotton</name>
    <name type="synonym">Gossypium sandvicense</name>
    <dbReference type="NCBI Taxonomy" id="34277"/>
    <lineage>
        <taxon>Eukaryota</taxon>
        <taxon>Viridiplantae</taxon>
        <taxon>Streptophyta</taxon>
        <taxon>Embryophyta</taxon>
        <taxon>Tracheophyta</taxon>
        <taxon>Spermatophyta</taxon>
        <taxon>Magnoliopsida</taxon>
        <taxon>eudicotyledons</taxon>
        <taxon>Gunneridae</taxon>
        <taxon>Pentapetalae</taxon>
        <taxon>rosids</taxon>
        <taxon>malvids</taxon>
        <taxon>Malvales</taxon>
        <taxon>Malvaceae</taxon>
        <taxon>Malvoideae</taxon>
        <taxon>Gossypium</taxon>
    </lineage>
</organism>
<keyword evidence="5" id="KW-1133">Transmembrane helix</keyword>
<gene>
    <name evidence="6" type="ORF">ES332_D10G236700v1</name>
</gene>
<dbReference type="SUPFAM" id="SSF52540">
    <property type="entry name" value="P-loop containing nucleoside triphosphate hydrolases"/>
    <property type="match status" value="1"/>
</dbReference>
<dbReference type="GO" id="GO:0016787">
    <property type="term" value="F:hydrolase activity"/>
    <property type="evidence" value="ECO:0007669"/>
    <property type="project" value="UniProtKB-KW"/>
</dbReference>
<keyword evidence="5" id="KW-0812">Transmembrane</keyword>
<accession>A0A5D2J7Q6</accession>
<dbReference type="Proteomes" id="UP000322667">
    <property type="component" value="Chromosome D10"/>
</dbReference>
<evidence type="ECO:0000256" key="5">
    <source>
        <dbReference type="SAM" id="Phobius"/>
    </source>
</evidence>
<dbReference type="InterPro" id="IPR027417">
    <property type="entry name" value="P-loop_NTPase"/>
</dbReference>
<name>A0A5D2J7Q6_GOSTO</name>
<keyword evidence="1" id="KW-0547">Nucleotide-binding</keyword>
<evidence type="ECO:0000256" key="4">
    <source>
        <dbReference type="ARBA" id="ARBA00022840"/>
    </source>
</evidence>
<dbReference type="Gene3D" id="3.40.50.300">
    <property type="entry name" value="P-loop containing nucleotide triphosphate hydrolases"/>
    <property type="match status" value="1"/>
</dbReference>
<dbReference type="PANTHER" id="PTHR12131">
    <property type="entry name" value="ATP-DEPENDENT RNA AND DNA HELICASE"/>
    <property type="match status" value="1"/>
</dbReference>